<evidence type="ECO:0000313" key="3">
    <source>
        <dbReference type="Proteomes" id="UP001596435"/>
    </source>
</evidence>
<reference evidence="3" key="1">
    <citation type="journal article" date="2019" name="Int. J. Syst. Evol. Microbiol.">
        <title>The Global Catalogue of Microorganisms (GCM) 10K type strain sequencing project: providing services to taxonomists for standard genome sequencing and annotation.</title>
        <authorList>
            <consortium name="The Broad Institute Genomics Platform"/>
            <consortium name="The Broad Institute Genome Sequencing Center for Infectious Disease"/>
            <person name="Wu L."/>
            <person name="Ma J."/>
        </authorList>
    </citation>
    <scope>NUCLEOTIDE SEQUENCE [LARGE SCALE GENOMIC DNA]</scope>
    <source>
        <strain evidence="3">CGMCC 1.12859</strain>
    </source>
</reference>
<feature type="domain" description="AB hydrolase-1" evidence="1">
    <location>
        <begin position="28"/>
        <end position="158"/>
    </location>
</feature>
<dbReference type="GO" id="GO:0016787">
    <property type="term" value="F:hydrolase activity"/>
    <property type="evidence" value="ECO:0007669"/>
    <property type="project" value="UniProtKB-KW"/>
</dbReference>
<sequence>MMEIAFETFRSTDGLLAYRDEGPRDGEVLVLLHSVFVDSTQFDNLIPGLTALGHRVIAPDARGHGRSANASGPFRQADDLADLLRHLGLRQVVLVGVSMGALIGIDTAVAHPELVRALVVSGRGLGEPDLTDPWSAAVAGRQGAAMAGGDVHGYLDGFVEWIAGPERGVDEVDPAVVAQVRAMALNTLMKHTPDEPDHRVPVEDLASRARGIAVPVLAVNGAFEVPALLDTVTALMDIVPDGRTASLDGAGHYTTMEQPQGFTRILVDFLREIGVRRAD</sequence>
<gene>
    <name evidence="2" type="ORF">ACFQMG_30470</name>
</gene>
<dbReference type="InterPro" id="IPR029058">
    <property type="entry name" value="AB_hydrolase_fold"/>
</dbReference>
<keyword evidence="3" id="KW-1185">Reference proteome</keyword>
<dbReference type="SUPFAM" id="SSF53474">
    <property type="entry name" value="alpha/beta-Hydrolases"/>
    <property type="match status" value="1"/>
</dbReference>
<protein>
    <submittedName>
        <fullName evidence="2">Alpha/beta fold hydrolase</fullName>
    </submittedName>
</protein>
<dbReference type="InterPro" id="IPR050228">
    <property type="entry name" value="Carboxylesterase_BioH"/>
</dbReference>
<dbReference type="PRINTS" id="PR00412">
    <property type="entry name" value="EPOXHYDRLASE"/>
</dbReference>
<keyword evidence="2" id="KW-0378">Hydrolase</keyword>
<dbReference type="Proteomes" id="UP001596435">
    <property type="component" value="Unassembled WGS sequence"/>
</dbReference>
<name>A0ABW2G7J0_9ACTN</name>
<dbReference type="InterPro" id="IPR000639">
    <property type="entry name" value="Epox_hydrolase-like"/>
</dbReference>
<comment type="caution">
    <text evidence="2">The sequence shown here is derived from an EMBL/GenBank/DDBJ whole genome shotgun (WGS) entry which is preliminary data.</text>
</comment>
<dbReference type="PANTHER" id="PTHR43194:SF2">
    <property type="entry name" value="PEROXISOMAL MEMBRANE PROTEIN LPX1"/>
    <property type="match status" value="1"/>
</dbReference>
<dbReference type="PANTHER" id="PTHR43194">
    <property type="entry name" value="HYDROLASE ALPHA/BETA FOLD FAMILY"/>
    <property type="match status" value="1"/>
</dbReference>
<dbReference type="EMBL" id="JBHTAJ010000081">
    <property type="protein sequence ID" value="MFC7183880.1"/>
    <property type="molecule type" value="Genomic_DNA"/>
</dbReference>
<evidence type="ECO:0000313" key="2">
    <source>
        <dbReference type="EMBL" id="MFC7183880.1"/>
    </source>
</evidence>
<dbReference type="Gene3D" id="3.40.50.1820">
    <property type="entry name" value="alpha/beta hydrolase"/>
    <property type="match status" value="1"/>
</dbReference>
<dbReference type="InterPro" id="IPR000073">
    <property type="entry name" value="AB_hydrolase_1"/>
</dbReference>
<proteinExistence type="predicted"/>
<dbReference type="PRINTS" id="PR00111">
    <property type="entry name" value="ABHYDROLASE"/>
</dbReference>
<evidence type="ECO:0000259" key="1">
    <source>
        <dbReference type="Pfam" id="PF00561"/>
    </source>
</evidence>
<dbReference type="RefSeq" id="WP_345704506.1">
    <property type="nucleotide sequence ID" value="NZ_BAABKV010000001.1"/>
</dbReference>
<dbReference type="Pfam" id="PF00561">
    <property type="entry name" value="Abhydrolase_1"/>
    <property type="match status" value="1"/>
</dbReference>
<organism evidence="2 3">
    <name type="scientific">Kitasatospora paranensis</name>
    <dbReference type="NCBI Taxonomy" id="258053"/>
    <lineage>
        <taxon>Bacteria</taxon>
        <taxon>Bacillati</taxon>
        <taxon>Actinomycetota</taxon>
        <taxon>Actinomycetes</taxon>
        <taxon>Kitasatosporales</taxon>
        <taxon>Streptomycetaceae</taxon>
        <taxon>Kitasatospora</taxon>
    </lineage>
</organism>
<accession>A0ABW2G7J0</accession>